<evidence type="ECO:0000313" key="7">
    <source>
        <dbReference type="Proteomes" id="UP000607653"/>
    </source>
</evidence>
<name>A0A822Z303_NELNU</name>
<dbReference type="SUPFAM" id="SSF56112">
    <property type="entry name" value="Protein kinase-like (PK-like)"/>
    <property type="match status" value="1"/>
</dbReference>
<dbReference type="PANTHER" id="PTHR47974">
    <property type="entry name" value="OS07G0415500 PROTEIN"/>
    <property type="match status" value="1"/>
</dbReference>
<keyword evidence="7" id="KW-1185">Reference proteome</keyword>
<evidence type="ECO:0000313" key="6">
    <source>
        <dbReference type="EMBL" id="DAD39157.1"/>
    </source>
</evidence>
<keyword evidence="4" id="KW-1133">Transmembrane helix</keyword>
<reference evidence="6 7" key="1">
    <citation type="journal article" date="2020" name="Mol. Biol. Evol.">
        <title>Distinct Expression and Methylation Patterns for Genes with Different Fates following a Single Whole-Genome Duplication in Flowering Plants.</title>
        <authorList>
            <person name="Shi T."/>
            <person name="Rahmani R.S."/>
            <person name="Gugger P.F."/>
            <person name="Wang M."/>
            <person name="Li H."/>
            <person name="Zhang Y."/>
            <person name="Li Z."/>
            <person name="Wang Q."/>
            <person name="Van de Peer Y."/>
            <person name="Marchal K."/>
            <person name="Chen J."/>
        </authorList>
    </citation>
    <scope>NUCLEOTIDE SEQUENCE [LARGE SCALE GENOMIC DNA]</scope>
    <source>
        <tissue evidence="6">Leaf</tissue>
    </source>
</reference>
<keyword evidence="5" id="KW-0472">Membrane</keyword>
<accession>A0A822Z303</accession>
<dbReference type="EMBL" id="DUZY01000005">
    <property type="protein sequence ID" value="DAD39157.1"/>
    <property type="molecule type" value="Genomic_DNA"/>
</dbReference>
<comment type="subcellular location">
    <subcellularLocation>
        <location evidence="1">Membrane</location>
        <topology evidence="1">Single-pass membrane protein</topology>
    </subcellularLocation>
</comment>
<keyword evidence="2" id="KW-0812">Transmembrane</keyword>
<dbReference type="PANTHER" id="PTHR47974:SF4">
    <property type="entry name" value="RECEPTOR-LIKE SERINE_THREONINE-PROTEIN KINASE"/>
    <property type="match status" value="1"/>
</dbReference>
<protein>
    <submittedName>
        <fullName evidence="6">Uncharacterized protein</fullName>
    </submittedName>
</protein>
<dbReference type="Proteomes" id="UP000607653">
    <property type="component" value="Unassembled WGS sequence"/>
</dbReference>
<keyword evidence="3" id="KW-0732">Signal</keyword>
<dbReference type="Gene3D" id="1.10.510.10">
    <property type="entry name" value="Transferase(Phosphotransferase) domain 1"/>
    <property type="match status" value="1"/>
</dbReference>
<dbReference type="InterPro" id="IPR011009">
    <property type="entry name" value="Kinase-like_dom_sf"/>
</dbReference>
<comment type="caution">
    <text evidence="6">The sequence shown here is derived from an EMBL/GenBank/DDBJ whole genome shotgun (WGS) entry which is preliminary data.</text>
</comment>
<evidence type="ECO:0000256" key="5">
    <source>
        <dbReference type="ARBA" id="ARBA00023136"/>
    </source>
</evidence>
<gene>
    <name evidence="6" type="ORF">HUJ06_013480</name>
</gene>
<evidence type="ECO:0000256" key="4">
    <source>
        <dbReference type="ARBA" id="ARBA00022989"/>
    </source>
</evidence>
<evidence type="ECO:0000256" key="2">
    <source>
        <dbReference type="ARBA" id="ARBA00022692"/>
    </source>
</evidence>
<organism evidence="6 7">
    <name type="scientific">Nelumbo nucifera</name>
    <name type="common">Sacred lotus</name>
    <dbReference type="NCBI Taxonomy" id="4432"/>
    <lineage>
        <taxon>Eukaryota</taxon>
        <taxon>Viridiplantae</taxon>
        <taxon>Streptophyta</taxon>
        <taxon>Embryophyta</taxon>
        <taxon>Tracheophyta</taxon>
        <taxon>Spermatophyta</taxon>
        <taxon>Magnoliopsida</taxon>
        <taxon>Proteales</taxon>
        <taxon>Nelumbonaceae</taxon>
        <taxon>Nelumbo</taxon>
    </lineage>
</organism>
<evidence type="ECO:0000256" key="3">
    <source>
        <dbReference type="ARBA" id="ARBA00022729"/>
    </source>
</evidence>
<proteinExistence type="predicted"/>
<dbReference type="GO" id="GO:0016020">
    <property type="term" value="C:membrane"/>
    <property type="evidence" value="ECO:0007669"/>
    <property type="project" value="UniProtKB-SubCell"/>
</dbReference>
<sequence length="116" mass="13333">MVDVYSYGVVLLEIVKGTRLSNWVVVDGEEEAKIIRFLKMVKKKIENTEDAWVEDIVNLRLQGQFNRNQAVMTINIGISCVEEDRSKRPTMDMVVQALLECENDEPEIFTARNSIL</sequence>
<dbReference type="AlphaFoldDB" id="A0A822Z303"/>
<evidence type="ECO:0000256" key="1">
    <source>
        <dbReference type="ARBA" id="ARBA00004167"/>
    </source>
</evidence>